<dbReference type="EC" id="3.6.1.52" evidence="3"/>
<evidence type="ECO:0000256" key="4">
    <source>
        <dbReference type="ARBA" id="ARBA00022723"/>
    </source>
</evidence>
<keyword evidence="6" id="KW-0460">Magnesium</keyword>
<dbReference type="AlphaFoldDB" id="A0A914IBC3"/>
<evidence type="ECO:0000256" key="3">
    <source>
        <dbReference type="ARBA" id="ARBA00012527"/>
    </source>
</evidence>
<dbReference type="CDD" id="cd04666">
    <property type="entry name" value="NUDIX_DIPP2_like_Nudt4"/>
    <property type="match status" value="1"/>
</dbReference>
<dbReference type="GO" id="GO:0005737">
    <property type="term" value="C:cytoplasm"/>
    <property type="evidence" value="ECO:0007669"/>
    <property type="project" value="TreeGrafter"/>
</dbReference>
<comment type="catalytic activity">
    <reaction evidence="7">
        <text>diphospho-myo-inositol polyphosphate + H2O = myo-inositol polyphosphate + phosphate.</text>
        <dbReference type="EC" id="3.6.1.52"/>
    </reaction>
</comment>
<dbReference type="GO" id="GO:0000298">
    <property type="term" value="F:endopolyphosphatase activity"/>
    <property type="evidence" value="ECO:0007669"/>
    <property type="project" value="TreeGrafter"/>
</dbReference>
<dbReference type="PANTHER" id="PTHR12629">
    <property type="entry name" value="DIPHOSPHOINOSITOL POLYPHOSPHATE PHOSPHOHYDROLASE"/>
    <property type="match status" value="1"/>
</dbReference>
<dbReference type="WBParaSite" id="Gr19_v10_g8370.t1">
    <property type="protein sequence ID" value="Gr19_v10_g8370.t1"/>
    <property type="gene ID" value="Gr19_v10_g8370"/>
</dbReference>
<dbReference type="GO" id="GO:0034431">
    <property type="term" value="F:bis(5'-adenosyl)-hexaphosphatase activity"/>
    <property type="evidence" value="ECO:0007669"/>
    <property type="project" value="TreeGrafter"/>
</dbReference>
<dbReference type="GO" id="GO:0008486">
    <property type="term" value="F:diphosphoinositol-polyphosphate diphosphatase activity"/>
    <property type="evidence" value="ECO:0007669"/>
    <property type="project" value="UniProtKB-EC"/>
</dbReference>
<dbReference type="PROSITE" id="PS51462">
    <property type="entry name" value="NUDIX"/>
    <property type="match status" value="1"/>
</dbReference>
<dbReference type="Gene3D" id="3.90.79.10">
    <property type="entry name" value="Nucleoside Triphosphate Pyrophosphohydrolase"/>
    <property type="match status" value="1"/>
</dbReference>
<sequence length="735" mass="81469">MEAATELNVSDKVWLDALMWLERAEVGTKFALINARFNSLVDVQLTQRKWPIEKLQIGRAANGNGAEICIPTDDADFKLLPLASTPLPDSIIGINSLTIRYIDHNVVTFLCIIRRLFSSNIALKLSIEVTEHNSWRVMAQYIWPLLQNGINALLDMKKSDFAMMHKYVSPTVLFDCVNLLRIYTQMYPQSPEDDVDEPLPGGRDLFAWLHTPRTDGCALFLKLVKWKPEWHQMSRRLVQTFNEAIMPVNFVIGVRAPFSYNERFHAENELTQEQMSQQTNSKNPMLDTGVVLLRGPISLTGLQYKEWMTAANDEFKPLIRIEFGDADIGPFLQIPSSVEGIVLTYTLSQTTIDNDQTFTALPEKHVALLVLRLIKAPSLFCLFFAHPLSARRSLQSFCAETSGAVQQTNARQQLDESKGRIATGDRIRDRNGFRRRAAAFCARIALTATATTTEGGTGGGVDTVQRRWPPNLGALEVLMVSGRTAVDGYWVLPGGGVENMESTEEAVVRELREEAGILGKVLFCIGEFVDDQRFHHTTLFFLTVREVFTEWGENCENGRQRRWMTMEQARHTIKQNQRGMLERSIKIIERTLGEQLEPAVSKCLSEKPVVSLRAAEDAMQQQQQKQHRHKGIGTTTTTVPAPIITASAVVTAVAIDGVTSSTPFGGGHDVAAAVVTEADVGHHRHHQTVVTTTALANGMVEAEDAAVLLNVMMMTNGNGNSGGGGGGDGRNSAIQ</sequence>
<accession>A0A914IBC3</accession>
<evidence type="ECO:0000256" key="7">
    <source>
        <dbReference type="ARBA" id="ARBA00033994"/>
    </source>
</evidence>
<evidence type="ECO:0000256" key="2">
    <source>
        <dbReference type="ARBA" id="ARBA00008266"/>
    </source>
</evidence>
<dbReference type="InterPro" id="IPR000086">
    <property type="entry name" value="NUDIX_hydrolase_dom"/>
</dbReference>
<dbReference type="Proteomes" id="UP000887572">
    <property type="component" value="Unplaced"/>
</dbReference>
<organism evidence="9 10">
    <name type="scientific">Globodera rostochiensis</name>
    <name type="common">Golden nematode worm</name>
    <name type="synonym">Heterodera rostochiensis</name>
    <dbReference type="NCBI Taxonomy" id="31243"/>
    <lineage>
        <taxon>Eukaryota</taxon>
        <taxon>Metazoa</taxon>
        <taxon>Ecdysozoa</taxon>
        <taxon>Nematoda</taxon>
        <taxon>Chromadorea</taxon>
        <taxon>Rhabditida</taxon>
        <taxon>Tylenchina</taxon>
        <taxon>Tylenchomorpha</taxon>
        <taxon>Tylenchoidea</taxon>
        <taxon>Heteroderidae</taxon>
        <taxon>Heteroderinae</taxon>
        <taxon>Globodera</taxon>
    </lineage>
</organism>
<dbReference type="PANTHER" id="PTHR12629:SF0">
    <property type="entry name" value="DIPHOSPHOINOSITOL-POLYPHOSPHATE DIPHOSPHATASE"/>
    <property type="match status" value="1"/>
</dbReference>
<dbReference type="GO" id="GO:1901907">
    <property type="term" value="P:diadenosine pentaphosphate catabolic process"/>
    <property type="evidence" value="ECO:0007669"/>
    <property type="project" value="TreeGrafter"/>
</dbReference>
<dbReference type="PROSITE" id="PS00893">
    <property type="entry name" value="NUDIX_BOX"/>
    <property type="match status" value="1"/>
</dbReference>
<evidence type="ECO:0000259" key="8">
    <source>
        <dbReference type="PROSITE" id="PS51462"/>
    </source>
</evidence>
<keyword evidence="4" id="KW-0479">Metal-binding</keyword>
<dbReference type="GO" id="GO:1901909">
    <property type="term" value="P:diadenosine hexaphosphate catabolic process"/>
    <property type="evidence" value="ECO:0007669"/>
    <property type="project" value="TreeGrafter"/>
</dbReference>
<feature type="domain" description="Nudix hydrolase" evidence="8">
    <location>
        <begin position="433"/>
        <end position="586"/>
    </location>
</feature>
<name>A0A914IBC3_GLORO</name>
<dbReference type="InterPro" id="IPR047198">
    <property type="entry name" value="DDP-like_NUDIX"/>
</dbReference>
<dbReference type="InterPro" id="IPR015797">
    <property type="entry name" value="NUDIX_hydrolase-like_dom_sf"/>
</dbReference>
<dbReference type="PRINTS" id="PR00502">
    <property type="entry name" value="NUDIXFAMILY"/>
</dbReference>
<dbReference type="GO" id="GO:1901911">
    <property type="term" value="P:adenosine 5'-(hexahydrogen pentaphosphate) catabolic process"/>
    <property type="evidence" value="ECO:0007669"/>
    <property type="project" value="TreeGrafter"/>
</dbReference>
<evidence type="ECO:0000256" key="6">
    <source>
        <dbReference type="ARBA" id="ARBA00022842"/>
    </source>
</evidence>
<keyword evidence="5" id="KW-0378">Hydrolase</keyword>
<protein>
    <recommendedName>
        <fullName evidence="3">diphosphoinositol-polyphosphate diphosphatase</fullName>
        <ecNumber evidence="3">3.6.1.52</ecNumber>
    </recommendedName>
</protein>
<evidence type="ECO:0000256" key="1">
    <source>
        <dbReference type="ARBA" id="ARBA00001946"/>
    </source>
</evidence>
<evidence type="ECO:0000256" key="5">
    <source>
        <dbReference type="ARBA" id="ARBA00022801"/>
    </source>
</evidence>
<evidence type="ECO:0000313" key="10">
    <source>
        <dbReference type="WBParaSite" id="Gr19_v10_g8370.t1"/>
    </source>
</evidence>
<evidence type="ECO:0000313" key="9">
    <source>
        <dbReference type="Proteomes" id="UP000887572"/>
    </source>
</evidence>
<reference evidence="10" key="1">
    <citation type="submission" date="2022-11" db="UniProtKB">
        <authorList>
            <consortium name="WormBaseParasite"/>
        </authorList>
    </citation>
    <scope>IDENTIFICATION</scope>
</reference>
<comment type="similarity">
    <text evidence="2">Belongs to the Nudix hydrolase family. DIPP subfamily.</text>
</comment>
<dbReference type="GO" id="GO:0034432">
    <property type="term" value="F:bis(5'-adenosyl)-pentaphosphatase activity"/>
    <property type="evidence" value="ECO:0007669"/>
    <property type="project" value="TreeGrafter"/>
</dbReference>
<keyword evidence="9" id="KW-1185">Reference proteome</keyword>
<dbReference type="GO" id="GO:0046872">
    <property type="term" value="F:metal ion binding"/>
    <property type="evidence" value="ECO:0007669"/>
    <property type="project" value="UniProtKB-KW"/>
</dbReference>
<dbReference type="GO" id="GO:0071543">
    <property type="term" value="P:diphosphoinositol polyphosphate metabolic process"/>
    <property type="evidence" value="ECO:0007669"/>
    <property type="project" value="TreeGrafter"/>
</dbReference>
<comment type="cofactor">
    <cofactor evidence="1">
        <name>Mg(2+)</name>
        <dbReference type="ChEBI" id="CHEBI:18420"/>
    </cofactor>
</comment>
<dbReference type="SUPFAM" id="SSF55811">
    <property type="entry name" value="Nudix"/>
    <property type="match status" value="1"/>
</dbReference>
<proteinExistence type="inferred from homology"/>
<dbReference type="GO" id="GO:0005634">
    <property type="term" value="C:nucleus"/>
    <property type="evidence" value="ECO:0007669"/>
    <property type="project" value="TreeGrafter"/>
</dbReference>
<dbReference type="Pfam" id="PF00293">
    <property type="entry name" value="NUDIX"/>
    <property type="match status" value="1"/>
</dbReference>
<dbReference type="InterPro" id="IPR020476">
    <property type="entry name" value="Nudix_hydrolase"/>
</dbReference>
<dbReference type="InterPro" id="IPR020084">
    <property type="entry name" value="NUDIX_hydrolase_CS"/>
</dbReference>